<keyword evidence="1" id="KW-1185">Reference proteome</keyword>
<dbReference type="KEGG" id="ccin:107263015"/>
<sequence>MSGRQPKRPQHNSAHTTTHGNNKPTLWDYLYTHICLFDFPIETRGPTLLPWDVARVVSHPGTGHLQMCHNGSNETTSWALSLMSVFMIAPCGRGTSKVAARRSLGKPYQIDGLLLTKVVLRNPTSAT</sequence>
<dbReference type="Proteomes" id="UP000694920">
    <property type="component" value="Unplaced"/>
</dbReference>
<name>A0AAJ7FCP3_CEPCN</name>
<dbReference type="GeneID" id="107263015"/>
<gene>
    <name evidence="2" type="primary">LOC107263015</name>
</gene>
<dbReference type="RefSeq" id="XP_015585284.1">
    <property type="nucleotide sequence ID" value="XM_015729798.1"/>
</dbReference>
<accession>A0AAJ7FCP3</accession>
<evidence type="ECO:0000313" key="1">
    <source>
        <dbReference type="Proteomes" id="UP000694920"/>
    </source>
</evidence>
<organism evidence="1 2">
    <name type="scientific">Cephus cinctus</name>
    <name type="common">Wheat stem sawfly</name>
    <dbReference type="NCBI Taxonomy" id="211228"/>
    <lineage>
        <taxon>Eukaryota</taxon>
        <taxon>Metazoa</taxon>
        <taxon>Ecdysozoa</taxon>
        <taxon>Arthropoda</taxon>
        <taxon>Hexapoda</taxon>
        <taxon>Insecta</taxon>
        <taxon>Pterygota</taxon>
        <taxon>Neoptera</taxon>
        <taxon>Endopterygota</taxon>
        <taxon>Hymenoptera</taxon>
        <taxon>Cephoidea</taxon>
        <taxon>Cephidae</taxon>
        <taxon>Cephus</taxon>
    </lineage>
</organism>
<protein>
    <submittedName>
        <fullName evidence="2">Uncharacterized protein LOC107263015 isoform X1</fullName>
    </submittedName>
</protein>
<evidence type="ECO:0000313" key="2">
    <source>
        <dbReference type="RefSeq" id="XP_015585284.1"/>
    </source>
</evidence>
<dbReference type="AlphaFoldDB" id="A0AAJ7FCP3"/>
<reference evidence="2" key="1">
    <citation type="submission" date="2025-08" db="UniProtKB">
        <authorList>
            <consortium name="RefSeq"/>
        </authorList>
    </citation>
    <scope>IDENTIFICATION</scope>
</reference>
<proteinExistence type="predicted"/>